<evidence type="ECO:0000256" key="3">
    <source>
        <dbReference type="ARBA" id="ARBA00022679"/>
    </source>
</evidence>
<dbReference type="EMBL" id="VIKR01000004">
    <property type="protein sequence ID" value="TQV72953.1"/>
    <property type="molecule type" value="Genomic_DNA"/>
</dbReference>
<gene>
    <name evidence="6" type="ORF">FLL45_15940</name>
</gene>
<dbReference type="InterPro" id="IPR047224">
    <property type="entry name" value="FAS_alpha_su_C"/>
</dbReference>
<comment type="pathway">
    <text evidence="1">Lipid metabolism; fatty acid biosynthesis.</text>
</comment>
<keyword evidence="7" id="KW-1185">Reference proteome</keyword>
<dbReference type="PANTHER" id="PTHR11712:SF336">
    <property type="entry name" value="3-OXOACYL-[ACYL-CARRIER-PROTEIN] SYNTHASE, MITOCHONDRIAL"/>
    <property type="match status" value="1"/>
</dbReference>
<sequence>MSKLPVIVGFGGINAAGRSSFHHGYRRLVHEALSEEALAPMFKGLANLMGKQNADDRQDMLDHTLIRKIEKQTFDINQVTTHRKTNMQSNGESITFVTRKRQLPANIPDNWQIEEIEAGKVKVTVDGDLEVMTQDTYTPAITSASQLPTGFDASQYYNSRNQPKGLQLAVFGASDAVHSLGIDWDTVLEHIQPDEISTYAASAIGQLDDFGGRGLAQASLKGGRVTSKQMSLMLTQMPADFVNSYMINSVGATGANIGACATFLYNLRQAIGDIQAGRARVAIVGGAEAPIEPEVIEGFKAMGALAEDAQIAAIDGSETADDRRFSRPFAENAGFTIGEAAQFFILMDDQLALELGATIYGAAADVFVNADANKKSISSPGVGNYITVAKCMALAKNILGEEGVKKTYASAHGTSTPQNRVTESHILNEVAKAFNIDKWPVAAIKAYVGHSLGPAGGDQLAAALGVWEYGIIPGIKTTHKLADDVYDSNLEFCLEHKAVGEKGIDMNAVVLNSKGFGGNNASGLILSPHVTMKMLEKKYGNEALSAYREKNQAVVAKAKAYDEAITNGQVEVIYHFGTQVMEGDDLTITSEGISLEKFKNQVEFSNDNPFADYC</sequence>
<name>A0A545T6V2_9GAMM</name>
<evidence type="ECO:0000256" key="4">
    <source>
        <dbReference type="RuleBase" id="RU003694"/>
    </source>
</evidence>
<dbReference type="RefSeq" id="WP_142943092.1">
    <property type="nucleotide sequence ID" value="NZ_VIKR01000004.1"/>
</dbReference>
<dbReference type="Gene3D" id="3.40.47.10">
    <property type="match status" value="1"/>
</dbReference>
<dbReference type="GO" id="GO:0006633">
    <property type="term" value="P:fatty acid biosynthetic process"/>
    <property type="evidence" value="ECO:0007669"/>
    <property type="project" value="TreeGrafter"/>
</dbReference>
<dbReference type="GO" id="GO:0005829">
    <property type="term" value="C:cytosol"/>
    <property type="evidence" value="ECO:0007669"/>
    <property type="project" value="TreeGrafter"/>
</dbReference>
<keyword evidence="3 4" id="KW-0808">Transferase</keyword>
<evidence type="ECO:0000313" key="7">
    <source>
        <dbReference type="Proteomes" id="UP000317839"/>
    </source>
</evidence>
<dbReference type="Pfam" id="PF02801">
    <property type="entry name" value="Ketoacyl-synt_C"/>
    <property type="match status" value="1"/>
</dbReference>
<dbReference type="SUPFAM" id="SSF53901">
    <property type="entry name" value="Thiolase-like"/>
    <property type="match status" value="2"/>
</dbReference>
<comment type="similarity">
    <text evidence="2 4">Belongs to the thiolase-like superfamily. Beta-ketoacyl-ACP synthases family.</text>
</comment>
<dbReference type="PANTHER" id="PTHR11712">
    <property type="entry name" value="POLYKETIDE SYNTHASE-RELATED"/>
    <property type="match status" value="1"/>
</dbReference>
<dbReference type="OrthoDB" id="9784825at2"/>
<dbReference type="GO" id="GO:0004315">
    <property type="term" value="F:3-oxoacyl-[acyl-carrier-protein] synthase activity"/>
    <property type="evidence" value="ECO:0007669"/>
    <property type="project" value="TreeGrafter"/>
</dbReference>
<reference evidence="6 7" key="1">
    <citation type="submission" date="2019-06" db="EMBL/GenBank/DDBJ databases">
        <title>Draft genome of Aliikangiella marina GYP-15.</title>
        <authorList>
            <person name="Wang G."/>
        </authorList>
    </citation>
    <scope>NUCLEOTIDE SEQUENCE [LARGE SCALE GENOMIC DNA]</scope>
    <source>
        <strain evidence="6 7">GYP-15</strain>
    </source>
</reference>
<evidence type="ECO:0000256" key="1">
    <source>
        <dbReference type="ARBA" id="ARBA00005194"/>
    </source>
</evidence>
<feature type="domain" description="Ketosynthase family 3 (KS3)" evidence="5">
    <location>
        <begin position="135"/>
        <end position="527"/>
    </location>
</feature>
<dbReference type="CDD" id="cd00828">
    <property type="entry name" value="elong_cond_enzymes"/>
    <property type="match status" value="1"/>
</dbReference>
<dbReference type="InterPro" id="IPR016039">
    <property type="entry name" value="Thiolase-like"/>
</dbReference>
<protein>
    <submittedName>
        <fullName evidence="6">Beta-ketoacyl synthase</fullName>
    </submittedName>
</protein>
<proteinExistence type="inferred from homology"/>
<accession>A0A545T6V2</accession>
<evidence type="ECO:0000259" key="5">
    <source>
        <dbReference type="PROSITE" id="PS52004"/>
    </source>
</evidence>
<comment type="caution">
    <text evidence="6">The sequence shown here is derived from an EMBL/GenBank/DDBJ whole genome shotgun (WGS) entry which is preliminary data.</text>
</comment>
<dbReference type="InterPro" id="IPR014031">
    <property type="entry name" value="Ketoacyl_synth_C"/>
</dbReference>
<dbReference type="InterPro" id="IPR000794">
    <property type="entry name" value="Beta-ketoacyl_synthase"/>
</dbReference>
<dbReference type="Pfam" id="PF00109">
    <property type="entry name" value="ketoacyl-synt"/>
    <property type="match status" value="1"/>
</dbReference>
<dbReference type="Proteomes" id="UP000317839">
    <property type="component" value="Unassembled WGS sequence"/>
</dbReference>
<dbReference type="AlphaFoldDB" id="A0A545T6V2"/>
<organism evidence="6 7">
    <name type="scientific">Aliikangiella marina</name>
    <dbReference type="NCBI Taxonomy" id="1712262"/>
    <lineage>
        <taxon>Bacteria</taxon>
        <taxon>Pseudomonadati</taxon>
        <taxon>Pseudomonadota</taxon>
        <taxon>Gammaproteobacteria</taxon>
        <taxon>Oceanospirillales</taxon>
        <taxon>Pleioneaceae</taxon>
        <taxon>Aliikangiella</taxon>
    </lineage>
</organism>
<dbReference type="InterPro" id="IPR014030">
    <property type="entry name" value="Ketoacyl_synth_N"/>
</dbReference>
<dbReference type="InterPro" id="IPR020841">
    <property type="entry name" value="PKS_Beta-ketoAc_synthase_dom"/>
</dbReference>
<evidence type="ECO:0000256" key="2">
    <source>
        <dbReference type="ARBA" id="ARBA00008467"/>
    </source>
</evidence>
<dbReference type="PROSITE" id="PS52004">
    <property type="entry name" value="KS3_2"/>
    <property type="match status" value="1"/>
</dbReference>
<evidence type="ECO:0000313" key="6">
    <source>
        <dbReference type="EMBL" id="TQV72953.1"/>
    </source>
</evidence>